<dbReference type="Proteomes" id="UP001159405">
    <property type="component" value="Unassembled WGS sequence"/>
</dbReference>
<evidence type="ECO:0000313" key="3">
    <source>
        <dbReference type="EMBL" id="CAH3175905.1"/>
    </source>
</evidence>
<feature type="signal peptide" evidence="2">
    <location>
        <begin position="1"/>
        <end position="19"/>
    </location>
</feature>
<protein>
    <submittedName>
        <fullName evidence="3">Uncharacterized protein</fullName>
    </submittedName>
</protein>
<evidence type="ECO:0000256" key="2">
    <source>
        <dbReference type="SAM" id="SignalP"/>
    </source>
</evidence>
<evidence type="ECO:0000313" key="4">
    <source>
        <dbReference type="Proteomes" id="UP001159405"/>
    </source>
</evidence>
<comment type="caution">
    <text evidence="3">The sequence shown here is derived from an EMBL/GenBank/DDBJ whole genome shotgun (WGS) entry which is preliminary data.</text>
</comment>
<feature type="chain" id="PRO_5046412477" evidence="2">
    <location>
        <begin position="20"/>
        <end position="286"/>
    </location>
</feature>
<reference evidence="3 4" key="1">
    <citation type="submission" date="2022-05" db="EMBL/GenBank/DDBJ databases">
        <authorList>
            <consortium name="Genoscope - CEA"/>
            <person name="William W."/>
        </authorList>
    </citation>
    <scope>NUCLEOTIDE SEQUENCE [LARGE SCALE GENOMIC DNA]</scope>
</reference>
<keyword evidence="4" id="KW-1185">Reference proteome</keyword>
<evidence type="ECO:0000256" key="1">
    <source>
        <dbReference type="SAM" id="MobiDB-lite"/>
    </source>
</evidence>
<keyword evidence="2" id="KW-0732">Signal</keyword>
<sequence length="286" mass="32065">MAPLLQYFVLMAIIVSIEGRKDVFKCSVCGKNLSNLKAERRKFRAVSDDLFACFGPLEGESPHEPGKKFLCGTCRRALADFKRTGKTFFHLAGKFLYVPRAKGRPQKSATSRRQQAAQGRSTSSQTQEIAHAQSQAESFPRTAIIDLSTWSVQNTCFGEILRGPCGTLLPPGLLEEVAHNFKQLSQRCDLKEELQRLKEKMYHEFTISSQAPIYDPEEFKAFCISAGATTIFDTVLAAMTSERHSEDRIKTNQQRTVAILSRYALALAKSVIGYRLTMQFFSTSQT</sequence>
<gene>
    <name evidence="3" type="ORF">PLOB_00017358</name>
</gene>
<feature type="region of interest" description="Disordered" evidence="1">
    <location>
        <begin position="102"/>
        <end position="135"/>
    </location>
</feature>
<dbReference type="EMBL" id="CALNXK010000206">
    <property type="protein sequence ID" value="CAH3175905.1"/>
    <property type="molecule type" value="Genomic_DNA"/>
</dbReference>
<accession>A0ABN8RDJ8</accession>
<organism evidence="3 4">
    <name type="scientific">Porites lobata</name>
    <dbReference type="NCBI Taxonomy" id="104759"/>
    <lineage>
        <taxon>Eukaryota</taxon>
        <taxon>Metazoa</taxon>
        <taxon>Cnidaria</taxon>
        <taxon>Anthozoa</taxon>
        <taxon>Hexacorallia</taxon>
        <taxon>Scleractinia</taxon>
        <taxon>Fungiina</taxon>
        <taxon>Poritidae</taxon>
        <taxon>Porites</taxon>
    </lineage>
</organism>
<feature type="compositionally biased region" description="Polar residues" evidence="1">
    <location>
        <begin position="107"/>
        <end position="135"/>
    </location>
</feature>
<name>A0ABN8RDJ8_9CNID</name>
<proteinExistence type="predicted"/>